<keyword evidence="1" id="KW-0233">DNA recombination</keyword>
<dbReference type="GO" id="GO:0003677">
    <property type="term" value="F:DNA binding"/>
    <property type="evidence" value="ECO:0007669"/>
    <property type="project" value="InterPro"/>
</dbReference>
<dbReference type="EMBL" id="NBNE01020005">
    <property type="protein sequence ID" value="OWY91537.1"/>
    <property type="molecule type" value="Genomic_DNA"/>
</dbReference>
<name>A0A225UE78_9STRA</name>
<dbReference type="STRING" id="4795.A0A225UE78"/>
<keyword evidence="4" id="KW-1185">Reference proteome</keyword>
<dbReference type="Gene3D" id="1.10.443.10">
    <property type="entry name" value="Intergrase catalytic core"/>
    <property type="match status" value="1"/>
</dbReference>
<reference evidence="4" key="1">
    <citation type="submission" date="2017-03" db="EMBL/GenBank/DDBJ databases">
        <title>Phytopthora megakarya and P. palmivora, two closely related causual agents of cacao black pod achieved similar genome size and gene model numbers by different mechanisms.</title>
        <authorList>
            <person name="Ali S."/>
            <person name="Shao J."/>
            <person name="Larry D.J."/>
            <person name="Kronmiller B."/>
            <person name="Shen D."/>
            <person name="Strem M.D."/>
            <person name="Melnick R.L."/>
            <person name="Guiltinan M.J."/>
            <person name="Tyler B.M."/>
            <person name="Meinhardt L.W."/>
            <person name="Bailey B.A."/>
        </authorList>
    </citation>
    <scope>NUCLEOTIDE SEQUENCE [LARGE SCALE GENOMIC DNA]</scope>
    <source>
        <strain evidence="4">zdho120</strain>
    </source>
</reference>
<gene>
    <name evidence="3" type="ORF">PHMEG_00039842</name>
</gene>
<evidence type="ECO:0000256" key="2">
    <source>
        <dbReference type="SAM" id="MobiDB-lite"/>
    </source>
</evidence>
<dbReference type="InterPro" id="IPR011010">
    <property type="entry name" value="DNA_brk_join_enz"/>
</dbReference>
<evidence type="ECO:0000313" key="4">
    <source>
        <dbReference type="Proteomes" id="UP000198211"/>
    </source>
</evidence>
<proteinExistence type="predicted"/>
<feature type="non-terminal residue" evidence="3">
    <location>
        <position position="1"/>
    </location>
</feature>
<sequence>TVPGVHSYVNRVLDRIAGKAGVAERLTSHSFRRGGAQHANGAGLCAQWIFDRGAWNMTATNKAFAYVFNTPSEDHKVARVLSGHDPERAVKLLSLDVFDSDTKLKIRSVAASLFNASYGLQTAPYNVNGAVIDTLFACLLRHYASLKQLRADGLAIKRLESCAIEKGYSINELLAWSSHITCNPSTSAQHDPTVFPTYKNDITNHPTFRQQAALIDELIQLNKKLDARMSTMEAKICNKTQPTTHERSEETVNDPPAKRRRTGATTNLKDVWFTWYAQEPRIWSSMDAGIKHVKSTGKQVVAFLKLFLTEGFELVENSPQYKDNVLELGDTAEKRLLAFLASHHINARGAQNVLKSLRKLHKTGHLNTLILGYKQLLAAGRIVDPAPVHTTNILELIPIA</sequence>
<dbReference type="SUPFAM" id="SSF56349">
    <property type="entry name" value="DNA breaking-rejoining enzymes"/>
    <property type="match status" value="1"/>
</dbReference>
<feature type="region of interest" description="Disordered" evidence="2">
    <location>
        <begin position="238"/>
        <end position="263"/>
    </location>
</feature>
<protein>
    <submittedName>
        <fullName evidence="3">Uncharacterized protein</fullName>
    </submittedName>
</protein>
<dbReference type="GO" id="GO:0006310">
    <property type="term" value="P:DNA recombination"/>
    <property type="evidence" value="ECO:0007669"/>
    <property type="project" value="UniProtKB-KW"/>
</dbReference>
<dbReference type="InterPro" id="IPR013762">
    <property type="entry name" value="Integrase-like_cat_sf"/>
</dbReference>
<dbReference type="AlphaFoldDB" id="A0A225UE78"/>
<dbReference type="GO" id="GO:0015074">
    <property type="term" value="P:DNA integration"/>
    <property type="evidence" value="ECO:0007669"/>
    <property type="project" value="InterPro"/>
</dbReference>
<dbReference type="Proteomes" id="UP000198211">
    <property type="component" value="Unassembled WGS sequence"/>
</dbReference>
<accession>A0A225UE78</accession>
<organism evidence="3 4">
    <name type="scientific">Phytophthora megakarya</name>
    <dbReference type="NCBI Taxonomy" id="4795"/>
    <lineage>
        <taxon>Eukaryota</taxon>
        <taxon>Sar</taxon>
        <taxon>Stramenopiles</taxon>
        <taxon>Oomycota</taxon>
        <taxon>Peronosporomycetes</taxon>
        <taxon>Peronosporales</taxon>
        <taxon>Peronosporaceae</taxon>
        <taxon>Phytophthora</taxon>
    </lineage>
</organism>
<evidence type="ECO:0000256" key="1">
    <source>
        <dbReference type="ARBA" id="ARBA00023172"/>
    </source>
</evidence>
<dbReference type="OrthoDB" id="108345at2759"/>
<comment type="caution">
    <text evidence="3">The sequence shown here is derived from an EMBL/GenBank/DDBJ whole genome shotgun (WGS) entry which is preliminary data.</text>
</comment>
<evidence type="ECO:0000313" key="3">
    <source>
        <dbReference type="EMBL" id="OWY91537.1"/>
    </source>
</evidence>